<comment type="caution">
    <text evidence="10">The sequence shown here is derived from an EMBL/GenBank/DDBJ whole genome shotgun (WGS) entry which is preliminary data.</text>
</comment>
<evidence type="ECO:0000256" key="1">
    <source>
        <dbReference type="ARBA" id="ARBA00004651"/>
    </source>
</evidence>
<dbReference type="PANTHER" id="PTHR24221">
    <property type="entry name" value="ATP-BINDING CASSETTE SUB-FAMILY B"/>
    <property type="match status" value="1"/>
</dbReference>
<keyword evidence="2 7" id="KW-0812">Transmembrane</keyword>
<keyword evidence="6 7" id="KW-0472">Membrane</keyword>
<dbReference type="SMART" id="SM00382">
    <property type="entry name" value="AAA"/>
    <property type="match status" value="1"/>
</dbReference>
<organism evidence="10 11">
    <name type="scientific">Holzapfeliella saturejae</name>
    <dbReference type="NCBI Taxonomy" id="3082953"/>
    <lineage>
        <taxon>Bacteria</taxon>
        <taxon>Bacillati</taxon>
        <taxon>Bacillota</taxon>
        <taxon>Bacilli</taxon>
        <taxon>Lactobacillales</taxon>
        <taxon>Lactobacillaceae</taxon>
        <taxon>Holzapfeliella</taxon>
    </lineage>
</organism>
<dbReference type="InterPro" id="IPR039421">
    <property type="entry name" value="Type_1_exporter"/>
</dbReference>
<evidence type="ECO:0000256" key="2">
    <source>
        <dbReference type="ARBA" id="ARBA00022692"/>
    </source>
</evidence>
<dbReference type="Proteomes" id="UP001377804">
    <property type="component" value="Unassembled WGS sequence"/>
</dbReference>
<name>A0ABU8SHM2_9LACO</name>
<dbReference type="InterPro" id="IPR036640">
    <property type="entry name" value="ABC1_TM_sf"/>
</dbReference>
<feature type="transmembrane region" description="Helical" evidence="7">
    <location>
        <begin position="257"/>
        <end position="278"/>
    </location>
</feature>
<evidence type="ECO:0000313" key="11">
    <source>
        <dbReference type="Proteomes" id="UP001377804"/>
    </source>
</evidence>
<keyword evidence="11" id="KW-1185">Reference proteome</keyword>
<dbReference type="InterPro" id="IPR003593">
    <property type="entry name" value="AAA+_ATPase"/>
</dbReference>
<reference evidence="10 11" key="1">
    <citation type="submission" date="2023-10" db="EMBL/GenBank/DDBJ databases">
        <title>Holzapfeliella saturejae sp. nov. isolated from Satureja montana flowers.</title>
        <authorList>
            <person name="Alcantara C."/>
            <person name="Zuniga M."/>
            <person name="Landete J.M."/>
            <person name="Monedero V."/>
        </authorList>
    </citation>
    <scope>NUCLEOTIDE SEQUENCE [LARGE SCALE GENOMIC DNA]</scope>
    <source>
        <strain evidence="10 11">He02</strain>
    </source>
</reference>
<dbReference type="GO" id="GO:0005524">
    <property type="term" value="F:ATP binding"/>
    <property type="evidence" value="ECO:0007669"/>
    <property type="project" value="UniProtKB-KW"/>
</dbReference>
<feature type="transmembrane region" description="Helical" evidence="7">
    <location>
        <begin position="142"/>
        <end position="162"/>
    </location>
</feature>
<dbReference type="Pfam" id="PF00005">
    <property type="entry name" value="ABC_tran"/>
    <property type="match status" value="1"/>
</dbReference>
<dbReference type="Gene3D" id="3.40.50.300">
    <property type="entry name" value="P-loop containing nucleotide triphosphate hydrolases"/>
    <property type="match status" value="1"/>
</dbReference>
<dbReference type="InterPro" id="IPR003439">
    <property type="entry name" value="ABC_transporter-like_ATP-bd"/>
</dbReference>
<evidence type="ECO:0000259" key="9">
    <source>
        <dbReference type="PROSITE" id="PS50929"/>
    </source>
</evidence>
<dbReference type="PROSITE" id="PS50893">
    <property type="entry name" value="ABC_TRANSPORTER_2"/>
    <property type="match status" value="1"/>
</dbReference>
<accession>A0ABU8SHM2</accession>
<dbReference type="SUPFAM" id="SSF52540">
    <property type="entry name" value="P-loop containing nucleoside triphosphate hydrolases"/>
    <property type="match status" value="1"/>
</dbReference>
<dbReference type="SUPFAM" id="SSF90123">
    <property type="entry name" value="ABC transporter transmembrane region"/>
    <property type="match status" value="1"/>
</dbReference>
<feature type="domain" description="ABC transmembrane type-1" evidence="9">
    <location>
        <begin position="133"/>
        <end position="315"/>
    </location>
</feature>
<evidence type="ECO:0000256" key="7">
    <source>
        <dbReference type="SAM" id="Phobius"/>
    </source>
</evidence>
<comment type="subcellular location">
    <subcellularLocation>
        <location evidence="1">Cell membrane</location>
        <topology evidence="1">Multi-pass membrane protein</topology>
    </subcellularLocation>
</comment>
<dbReference type="CDD" id="cd03228">
    <property type="entry name" value="ABCC_MRP_Like"/>
    <property type="match status" value="1"/>
</dbReference>
<keyword evidence="3" id="KW-0547">Nucleotide-binding</keyword>
<dbReference type="Gene3D" id="1.20.1560.10">
    <property type="entry name" value="ABC transporter type 1, transmembrane domain"/>
    <property type="match status" value="1"/>
</dbReference>
<sequence length="604" mass="69099">MMFKNELFQSLGWYLKKTNKDYPTIKYWIPLDILVSLILLGVNSAIPVFVVWALQSQFNFNGYASAMFGICLGLGLLSWFKGIYQTFLEWQNRSFRVQILVRDGLGFLKSNYEDSINPTIQSQRAASGERGYMSDNTGIDSLWPVTVKMMSGLVSIIAIAITTFLISWWVPLTVVVVTTISLVILMYLYRYQKKLKEQRSALMHERNYYSKQAFDLEAGKDIRLYHLRGSYHQKIDENHRRWAILTEKMRRLFFKSMAWVSFLNILQLAIVYLPLVFLVTQGQLTLTVFTLLFTLLGNLNTLTKDSSRNFSLLIDASADIVEARKYLDYVDDVLDQDDQVDSDEVIEEVQTITFEQVSYHYPNSEQETIKDVSFTVKKGEAIALVGMNGAGKTTLVSLLMGLLKPTSGRILVNDIAQNQLSMKQYQSFFSPVFQENAVMAATIQTNITLNNTSDLTIDDVCEQSELKSDVERLPKHLQTHLTQYLEDDGINLSGGQAQKVMLARALYKNGDVLILDEPTAALDAIAESHLYQSYHQLVQHKISFFISHRLASTKFTDRIMFVKQGRLVDEGTHEKLMQTNADYRHLYNVQSQYYQEEEGNHGSI</sequence>
<dbReference type="InterPro" id="IPR017871">
    <property type="entry name" value="ABC_transporter-like_CS"/>
</dbReference>
<evidence type="ECO:0000256" key="4">
    <source>
        <dbReference type="ARBA" id="ARBA00022840"/>
    </source>
</evidence>
<protein>
    <submittedName>
        <fullName evidence="10">ABC transporter ATP-binding protein</fullName>
    </submittedName>
</protein>
<evidence type="ECO:0000256" key="3">
    <source>
        <dbReference type="ARBA" id="ARBA00022741"/>
    </source>
</evidence>
<feature type="transmembrane region" description="Helical" evidence="7">
    <location>
        <begin position="60"/>
        <end position="80"/>
    </location>
</feature>
<evidence type="ECO:0000256" key="6">
    <source>
        <dbReference type="ARBA" id="ARBA00023136"/>
    </source>
</evidence>
<feature type="transmembrane region" description="Helical" evidence="7">
    <location>
        <begin position="168"/>
        <end position="189"/>
    </location>
</feature>
<dbReference type="PROSITE" id="PS00211">
    <property type="entry name" value="ABC_TRANSPORTER_1"/>
    <property type="match status" value="1"/>
</dbReference>
<dbReference type="RefSeq" id="WP_339970339.1">
    <property type="nucleotide sequence ID" value="NZ_JAWMWG010000004.1"/>
</dbReference>
<dbReference type="InterPro" id="IPR027417">
    <property type="entry name" value="P-loop_NTPase"/>
</dbReference>
<proteinExistence type="predicted"/>
<feature type="domain" description="ABC transporter" evidence="8">
    <location>
        <begin position="352"/>
        <end position="589"/>
    </location>
</feature>
<dbReference type="InterPro" id="IPR011527">
    <property type="entry name" value="ABC1_TM_dom"/>
</dbReference>
<evidence type="ECO:0000259" key="8">
    <source>
        <dbReference type="PROSITE" id="PS50893"/>
    </source>
</evidence>
<keyword evidence="5 7" id="KW-1133">Transmembrane helix</keyword>
<dbReference type="EMBL" id="JAWMWG010000004">
    <property type="protein sequence ID" value="MEJ6348834.1"/>
    <property type="molecule type" value="Genomic_DNA"/>
</dbReference>
<keyword evidence="4 10" id="KW-0067">ATP-binding</keyword>
<evidence type="ECO:0000313" key="10">
    <source>
        <dbReference type="EMBL" id="MEJ6348834.1"/>
    </source>
</evidence>
<dbReference type="PANTHER" id="PTHR24221:SF654">
    <property type="entry name" value="ATP-BINDING CASSETTE SUB-FAMILY B MEMBER 6"/>
    <property type="match status" value="1"/>
</dbReference>
<evidence type="ECO:0000256" key="5">
    <source>
        <dbReference type="ARBA" id="ARBA00022989"/>
    </source>
</evidence>
<dbReference type="PROSITE" id="PS50929">
    <property type="entry name" value="ABC_TM1F"/>
    <property type="match status" value="1"/>
</dbReference>
<gene>
    <name evidence="10" type="ORF">R4Y45_06340</name>
</gene>
<feature type="transmembrane region" description="Helical" evidence="7">
    <location>
        <begin position="27"/>
        <end position="54"/>
    </location>
</feature>